<dbReference type="Gene3D" id="3.20.20.80">
    <property type="entry name" value="Glycosidases"/>
    <property type="match status" value="1"/>
</dbReference>
<evidence type="ECO:0000313" key="5">
    <source>
        <dbReference type="EMBL" id="MDQ7250046.1"/>
    </source>
</evidence>
<evidence type="ECO:0000256" key="3">
    <source>
        <dbReference type="PROSITE-ProRule" id="PRU01353"/>
    </source>
</evidence>
<keyword evidence="2 3" id="KW-0326">Glycosidase</keyword>
<keyword evidence="6" id="KW-1185">Reference proteome</keyword>
<dbReference type="Gene3D" id="1.20.58.240">
    <property type="entry name" value="STAT, domain 1"/>
    <property type="match status" value="1"/>
</dbReference>
<reference evidence="6" key="1">
    <citation type="submission" date="2023-08" db="EMBL/GenBank/DDBJ databases">
        <title>Rhodospirillaceae gen. nov., a novel taxon isolated from the Yangtze River Yuezi River estuary sludge.</title>
        <authorList>
            <person name="Ruan L."/>
        </authorList>
    </citation>
    <scope>NUCLEOTIDE SEQUENCE [LARGE SCALE GENOMIC DNA]</scope>
    <source>
        <strain evidence="6">R-7</strain>
    </source>
</reference>
<dbReference type="Pfam" id="PF07555">
    <property type="entry name" value="NAGidase"/>
    <property type="match status" value="1"/>
</dbReference>
<dbReference type="PANTHER" id="PTHR13170">
    <property type="entry name" value="O-GLCNACASE"/>
    <property type="match status" value="1"/>
</dbReference>
<evidence type="ECO:0000313" key="6">
    <source>
        <dbReference type="Proteomes" id="UP001230156"/>
    </source>
</evidence>
<feature type="domain" description="GH84" evidence="4">
    <location>
        <begin position="1"/>
        <end position="279"/>
    </location>
</feature>
<comment type="caution">
    <text evidence="5">The sequence shown here is derived from an EMBL/GenBank/DDBJ whole genome shotgun (WGS) entry which is preliminary data.</text>
</comment>
<evidence type="ECO:0000256" key="1">
    <source>
        <dbReference type="ARBA" id="ARBA00022801"/>
    </source>
</evidence>
<evidence type="ECO:0000259" key="4">
    <source>
        <dbReference type="PROSITE" id="PS52009"/>
    </source>
</evidence>
<gene>
    <name evidence="5" type="ORF">Q8A70_20315</name>
</gene>
<dbReference type="PANTHER" id="PTHR13170:SF16">
    <property type="entry name" value="PROTEIN O-GLCNACASE"/>
    <property type="match status" value="1"/>
</dbReference>
<dbReference type="Proteomes" id="UP001230156">
    <property type="component" value="Unassembled WGS sequence"/>
</dbReference>
<sequence>MISGVIEGFYGRPWTEAQRIEMMDWIAGAGMNLYVYAPKDDVKLRARWREPYTPEEMAALARLLEAAKARGLTMMAALAPCLDITYSDPAELSHLLRRLDQFLSLGLTHFALLYDDIPSQLRPEDAAQFPSFAAAQCHIANAAWAHLCAKSGTRLFFCPTEYCGRMAGGEPERSPYLRTLGADLCNNIDICWTGPEIISPEITADSLRRLSTVLRRKPVIWENFHANDYDIRRTHAGPLGGRESAIRGEIAGFITNPNNAFEANFVPVHTTGAFLASARYEEAAAAEAAGRAWRARFRLAYSAGGETLKPEEVALLIDLLYQPFKAGPQSTAIVATARALLNEARPDTQAPAWREGQARVRAFHDRVVALFDRMTELENRELFYTFQPHLWEVREELHTLTQYLDWLATGPAANAVFPEGDRLPNTYRQGLGADLQALLPRDRDGNLNHVL</sequence>
<feature type="active site" description="Proton donor" evidence="3">
    <location>
        <position position="116"/>
    </location>
</feature>
<dbReference type="SUPFAM" id="SSF51445">
    <property type="entry name" value="(Trans)glycosidases"/>
    <property type="match status" value="1"/>
</dbReference>
<keyword evidence="1 3" id="KW-0378">Hydrolase</keyword>
<dbReference type="RefSeq" id="WP_379959429.1">
    <property type="nucleotide sequence ID" value="NZ_JAUYVI010000006.1"/>
</dbReference>
<evidence type="ECO:0000256" key="2">
    <source>
        <dbReference type="ARBA" id="ARBA00023295"/>
    </source>
</evidence>
<dbReference type="InterPro" id="IPR011496">
    <property type="entry name" value="O-GlcNAcase_cat"/>
</dbReference>
<dbReference type="EMBL" id="JAUYVI010000006">
    <property type="protein sequence ID" value="MDQ7250046.1"/>
    <property type="molecule type" value="Genomic_DNA"/>
</dbReference>
<proteinExistence type="inferred from homology"/>
<organism evidence="5 6">
    <name type="scientific">Dongia sedimenti</name>
    <dbReference type="NCBI Taxonomy" id="3064282"/>
    <lineage>
        <taxon>Bacteria</taxon>
        <taxon>Pseudomonadati</taxon>
        <taxon>Pseudomonadota</taxon>
        <taxon>Alphaproteobacteria</taxon>
        <taxon>Rhodospirillales</taxon>
        <taxon>Dongiaceae</taxon>
        <taxon>Dongia</taxon>
    </lineage>
</organism>
<accession>A0ABU0YSS5</accession>
<dbReference type="InterPro" id="IPR017853">
    <property type="entry name" value="GH"/>
</dbReference>
<dbReference type="PROSITE" id="PS52009">
    <property type="entry name" value="GH84"/>
    <property type="match status" value="1"/>
</dbReference>
<comment type="similarity">
    <text evidence="3">Belongs to the glycosyl hydrolase 84 family.</text>
</comment>
<dbReference type="InterPro" id="IPR051822">
    <property type="entry name" value="Glycosyl_Hydrolase_84"/>
</dbReference>
<protein>
    <submittedName>
        <fullName evidence="5">Beta-N-acetylglucosaminidase domain-containing protein</fullName>
    </submittedName>
</protein>
<name>A0ABU0YSS5_9PROT</name>